<dbReference type="EMBL" id="JAPMXC010000010">
    <property type="protein sequence ID" value="MCY0389176.1"/>
    <property type="molecule type" value="Genomic_DNA"/>
</dbReference>
<dbReference type="PANTHER" id="PTHR43303:SF4">
    <property type="entry name" value="NADPH DEHYDROGENASE C23G7.10C-RELATED"/>
    <property type="match status" value="1"/>
</dbReference>
<dbReference type="Pfam" id="PF00724">
    <property type="entry name" value="Oxidored_FMN"/>
    <property type="match status" value="1"/>
</dbReference>
<name>A0ABT3ZRK2_9BURK</name>
<organism evidence="7 8">
    <name type="scientific">Robbsia betulipollinis</name>
    <dbReference type="NCBI Taxonomy" id="2981849"/>
    <lineage>
        <taxon>Bacteria</taxon>
        <taxon>Pseudomonadati</taxon>
        <taxon>Pseudomonadota</taxon>
        <taxon>Betaproteobacteria</taxon>
        <taxon>Burkholderiales</taxon>
        <taxon>Burkholderiaceae</taxon>
        <taxon>Robbsia</taxon>
    </lineage>
</organism>
<keyword evidence="3" id="KW-0288">FMN</keyword>
<evidence type="ECO:0000256" key="4">
    <source>
        <dbReference type="ARBA" id="ARBA00022857"/>
    </source>
</evidence>
<gene>
    <name evidence="7" type="ORF">OVY01_18685</name>
</gene>
<evidence type="ECO:0000313" key="7">
    <source>
        <dbReference type="EMBL" id="MCY0389176.1"/>
    </source>
</evidence>
<dbReference type="CDD" id="cd02932">
    <property type="entry name" value="OYE_YqiM_FMN"/>
    <property type="match status" value="1"/>
</dbReference>
<comment type="caution">
    <text evidence="7">The sequence shown here is derived from an EMBL/GenBank/DDBJ whole genome shotgun (WGS) entry which is preliminary data.</text>
</comment>
<dbReference type="RefSeq" id="WP_267849074.1">
    <property type="nucleotide sequence ID" value="NZ_JAPMXC010000010.1"/>
</dbReference>
<evidence type="ECO:0000313" key="8">
    <source>
        <dbReference type="Proteomes" id="UP001082899"/>
    </source>
</evidence>
<comment type="cofactor">
    <cofactor evidence="1">
        <name>FMN</name>
        <dbReference type="ChEBI" id="CHEBI:58210"/>
    </cofactor>
</comment>
<proteinExistence type="predicted"/>
<feature type="domain" description="NADH:flavin oxidoreductase/NADH oxidase N-terminal" evidence="6">
    <location>
        <begin position="3"/>
        <end position="338"/>
    </location>
</feature>
<dbReference type="Proteomes" id="UP001082899">
    <property type="component" value="Unassembled WGS sequence"/>
</dbReference>
<evidence type="ECO:0000256" key="5">
    <source>
        <dbReference type="ARBA" id="ARBA00023002"/>
    </source>
</evidence>
<reference evidence="7" key="1">
    <citation type="submission" date="2022-11" db="EMBL/GenBank/DDBJ databases">
        <title>Robbsia betulipollinis sp. nov., isolated from pollen of birch (Betula pendula).</title>
        <authorList>
            <person name="Shi H."/>
            <person name="Ambika Manirajan B."/>
            <person name="Ratering S."/>
            <person name="Geissler-Plaum R."/>
            <person name="Schnell S."/>
        </authorList>
    </citation>
    <scope>NUCLEOTIDE SEQUENCE</scope>
    <source>
        <strain evidence="7">Bb-Pol-6</strain>
    </source>
</reference>
<dbReference type="InterPro" id="IPR001155">
    <property type="entry name" value="OxRdtase_FMN_N"/>
</dbReference>
<evidence type="ECO:0000256" key="3">
    <source>
        <dbReference type="ARBA" id="ARBA00022643"/>
    </source>
</evidence>
<evidence type="ECO:0000256" key="2">
    <source>
        <dbReference type="ARBA" id="ARBA00022630"/>
    </source>
</evidence>
<evidence type="ECO:0000256" key="1">
    <source>
        <dbReference type="ARBA" id="ARBA00001917"/>
    </source>
</evidence>
<dbReference type="Gene3D" id="3.20.20.70">
    <property type="entry name" value="Aldolase class I"/>
    <property type="match status" value="1"/>
</dbReference>
<sequence>MSKLFSPYSLRGLTLPNRIVVSPMCQYSAEQGEATDWHEVHLGQLALSGAGLLFTEAVAIEPIGRITAGDLGLWDDRTEAALAGVLATLRRYSDIPIGMQISHAGRKASTQVPWAGGKQISVADGGWQTVAPSAASHAEGEHAPLALDDAGLERIRQGFVETAKRAVRLGIQAIELHAAHGYLLHQFLSPIANQRTDAYGGSLENRMRFPLEIFDAVRAAVPRDIPVGVRVSASDWVEGGWNIDETVEFVKVLKARECDWLDASSGGVSPHQKIAVGPGYQLPFAARIRHETQIPTMAVGMITEAVQAETILATGQADMVAIARAMLYDPRWPWHAAATLGAQVSAPPQYWRSQPHGLKDLFGDTSRLQR</sequence>
<dbReference type="InterPro" id="IPR013785">
    <property type="entry name" value="Aldolase_TIM"/>
</dbReference>
<accession>A0ABT3ZRK2</accession>
<evidence type="ECO:0000259" key="6">
    <source>
        <dbReference type="Pfam" id="PF00724"/>
    </source>
</evidence>
<keyword evidence="8" id="KW-1185">Reference proteome</keyword>
<keyword evidence="2" id="KW-0285">Flavoprotein</keyword>
<dbReference type="PANTHER" id="PTHR43303">
    <property type="entry name" value="NADPH DEHYDROGENASE C23G7.10C-RELATED"/>
    <property type="match status" value="1"/>
</dbReference>
<dbReference type="InterPro" id="IPR044152">
    <property type="entry name" value="YqjM-like"/>
</dbReference>
<keyword evidence="5" id="KW-0560">Oxidoreductase</keyword>
<protein>
    <submittedName>
        <fullName evidence="7">NADH:flavin oxidoreductase/NADH oxidase</fullName>
    </submittedName>
</protein>
<keyword evidence="4" id="KW-0521">NADP</keyword>
<dbReference type="SUPFAM" id="SSF51395">
    <property type="entry name" value="FMN-linked oxidoreductases"/>
    <property type="match status" value="1"/>
</dbReference>